<dbReference type="SMART" id="SM00342">
    <property type="entry name" value="HTH_ARAC"/>
    <property type="match status" value="1"/>
</dbReference>
<dbReference type="InterPro" id="IPR011256">
    <property type="entry name" value="Reg_factor_effector_dom_sf"/>
</dbReference>
<dbReference type="SUPFAM" id="SSF55136">
    <property type="entry name" value="Probable bacterial effector-binding domain"/>
    <property type="match status" value="1"/>
</dbReference>
<dbReference type="InterPro" id="IPR018062">
    <property type="entry name" value="HTH_AraC-typ_CS"/>
</dbReference>
<dbReference type="RefSeq" id="WP_166329538.1">
    <property type="nucleotide sequence ID" value="NZ_CP049933.1"/>
</dbReference>
<gene>
    <name evidence="5" type="ORF">G7066_05105</name>
</gene>
<dbReference type="PROSITE" id="PS00041">
    <property type="entry name" value="HTH_ARAC_FAMILY_1"/>
    <property type="match status" value="1"/>
</dbReference>
<dbReference type="InterPro" id="IPR029442">
    <property type="entry name" value="GyrI-like"/>
</dbReference>
<evidence type="ECO:0000256" key="3">
    <source>
        <dbReference type="ARBA" id="ARBA00023163"/>
    </source>
</evidence>
<dbReference type="EMBL" id="CP049933">
    <property type="protein sequence ID" value="QIM18191.1"/>
    <property type="molecule type" value="Genomic_DNA"/>
</dbReference>
<dbReference type="SMART" id="SM00871">
    <property type="entry name" value="AraC_E_bind"/>
    <property type="match status" value="1"/>
</dbReference>
<dbReference type="InterPro" id="IPR011044">
    <property type="entry name" value="Quino_amine_DH_bsu"/>
</dbReference>
<name>A0ABX6JV71_9MICO</name>
<evidence type="ECO:0000313" key="5">
    <source>
        <dbReference type="EMBL" id="QIM18191.1"/>
    </source>
</evidence>
<reference evidence="5 6" key="1">
    <citation type="submission" date="2020-03" db="EMBL/GenBank/DDBJ databases">
        <title>Leucobacter sp. nov., isolated from beetles.</title>
        <authorList>
            <person name="Hyun D.-W."/>
            <person name="Bae J.-W."/>
        </authorList>
    </citation>
    <scope>NUCLEOTIDE SEQUENCE [LARGE SCALE GENOMIC DNA]</scope>
    <source>
        <strain evidence="5 6">HDW9A</strain>
    </source>
</reference>
<keyword evidence="6" id="KW-1185">Reference proteome</keyword>
<evidence type="ECO:0000256" key="1">
    <source>
        <dbReference type="ARBA" id="ARBA00023015"/>
    </source>
</evidence>
<dbReference type="SUPFAM" id="SSF46689">
    <property type="entry name" value="Homeodomain-like"/>
    <property type="match status" value="2"/>
</dbReference>
<organism evidence="5 6">
    <name type="scientific">Leucobacter coleopterorum</name>
    <dbReference type="NCBI Taxonomy" id="2714933"/>
    <lineage>
        <taxon>Bacteria</taxon>
        <taxon>Bacillati</taxon>
        <taxon>Actinomycetota</taxon>
        <taxon>Actinomycetes</taxon>
        <taxon>Micrococcales</taxon>
        <taxon>Microbacteriaceae</taxon>
        <taxon>Leucobacter</taxon>
    </lineage>
</organism>
<dbReference type="PANTHER" id="PTHR40055">
    <property type="entry name" value="TRANSCRIPTIONAL REGULATOR YGIV-RELATED"/>
    <property type="match status" value="1"/>
</dbReference>
<dbReference type="InterPro" id="IPR020449">
    <property type="entry name" value="Tscrpt_reg_AraC-type_HTH"/>
</dbReference>
<dbReference type="Pfam" id="PF12833">
    <property type="entry name" value="HTH_18"/>
    <property type="match status" value="1"/>
</dbReference>
<dbReference type="PRINTS" id="PR00032">
    <property type="entry name" value="HTHARAC"/>
</dbReference>
<proteinExistence type="predicted"/>
<keyword evidence="3" id="KW-0804">Transcription</keyword>
<dbReference type="InterPro" id="IPR010499">
    <property type="entry name" value="AraC_E-bd"/>
</dbReference>
<dbReference type="InterPro" id="IPR015943">
    <property type="entry name" value="WD40/YVTN_repeat-like_dom_sf"/>
</dbReference>
<sequence length="716" mass="76635">MPETRGVVSYEERFDLVLEHIYRHPDQPLDLLRLSEVAGFSPRHWHRVFSAAFGESAASLVKRVRMQRATVLLAKGKSIHQTAVECGYPDVSSFTRAFRQSLGVSPANYRDEGAHVALRVARVEGDPKRFCVTSSDFTAVRCVAMRHYGSFFTIDRTFQDLQIWARGQGIQPELLDMYGVYLSDPSSVTEQNLESLACLALPQDFDGDFRPLSPDTAAPEEYTIRGGHYAVMEHRGAYADMPDSYAWLFGCWVPAAEVDLDDSPVVEHYVSHPRGKSPVAAVTRLMLPIKDHHQLALPRGPRFAPSCHRMEPEVSVFTTKPSRSKRKRAASAFVLAAGLGLLSVVPATVASADPLVPVGQNIYLADLVSSTPAWFDASDQTWKTLTLPNDSSAVVVSPDAKTVYFNSPTAEAVFEVDAESAALVRTIPLGVNAGFIGGPLLALDPSGSHLYVAGVNGVVSRIDTATGTVTGSIDVGGQLGGVATSQDGATVFVAGWADNTLVELDAATMTVTRTTPVDNDPQGLQVSPDGASLYIGHTAVTNATSAALTVLDTATAAKQWTVTRDDYGAIQGPSVLALSADGSKLYGVDRLSGHAMVDTATRVSTRGTLPLSATPFPYMGLTADSRTALFSMSANGITYLDTATNAFSPAEARGASVGGVAFAPDQAPIAEFTATRETRERPPRLTLQRVPQRCARLAPTIGTSVMAPLLLLQPQR</sequence>
<keyword evidence="2" id="KW-0238">DNA-binding</keyword>
<evidence type="ECO:0000256" key="2">
    <source>
        <dbReference type="ARBA" id="ARBA00023125"/>
    </source>
</evidence>
<dbReference type="InterPro" id="IPR009057">
    <property type="entry name" value="Homeodomain-like_sf"/>
</dbReference>
<protein>
    <submittedName>
        <fullName evidence="5">Helix-turn-helix domain-containing protein</fullName>
    </submittedName>
</protein>
<evidence type="ECO:0000313" key="6">
    <source>
        <dbReference type="Proteomes" id="UP000503441"/>
    </source>
</evidence>
<dbReference type="PANTHER" id="PTHR40055:SF1">
    <property type="entry name" value="TRANSCRIPTIONAL REGULATOR YGIV-RELATED"/>
    <property type="match status" value="1"/>
</dbReference>
<dbReference type="Pfam" id="PF06445">
    <property type="entry name" value="GyrI-like"/>
    <property type="match status" value="1"/>
</dbReference>
<dbReference type="PROSITE" id="PS01124">
    <property type="entry name" value="HTH_ARAC_FAMILY_2"/>
    <property type="match status" value="1"/>
</dbReference>
<dbReference type="Gene3D" id="2.130.10.10">
    <property type="entry name" value="YVTN repeat-like/Quinoprotein amine dehydrogenase"/>
    <property type="match status" value="2"/>
</dbReference>
<dbReference type="Gene3D" id="3.20.80.10">
    <property type="entry name" value="Regulatory factor, effector binding domain"/>
    <property type="match status" value="1"/>
</dbReference>
<dbReference type="Gene3D" id="1.10.10.60">
    <property type="entry name" value="Homeodomain-like"/>
    <property type="match status" value="1"/>
</dbReference>
<dbReference type="Proteomes" id="UP000503441">
    <property type="component" value="Chromosome"/>
</dbReference>
<keyword evidence="1" id="KW-0805">Transcription regulation</keyword>
<feature type="domain" description="HTH araC/xylS-type" evidence="4">
    <location>
        <begin position="15"/>
        <end position="112"/>
    </location>
</feature>
<dbReference type="InterPro" id="IPR050908">
    <property type="entry name" value="SmbC-like"/>
</dbReference>
<evidence type="ECO:0000259" key="4">
    <source>
        <dbReference type="PROSITE" id="PS01124"/>
    </source>
</evidence>
<accession>A0ABX6JV71</accession>
<dbReference type="InterPro" id="IPR018060">
    <property type="entry name" value="HTH_AraC"/>
</dbReference>
<dbReference type="SUPFAM" id="SSF50969">
    <property type="entry name" value="YVTN repeat-like/Quinoprotein amine dehydrogenase"/>
    <property type="match status" value="1"/>
</dbReference>